<dbReference type="GO" id="GO:0005524">
    <property type="term" value="F:ATP binding"/>
    <property type="evidence" value="ECO:0007669"/>
    <property type="project" value="UniProtKB-KW"/>
</dbReference>
<evidence type="ECO:0000259" key="12">
    <source>
        <dbReference type="SMART" id="SM00836"/>
    </source>
</evidence>
<organism evidence="13">
    <name type="scientific">hydrothermal vent metagenome</name>
    <dbReference type="NCBI Taxonomy" id="652676"/>
    <lineage>
        <taxon>unclassified sequences</taxon>
        <taxon>metagenomes</taxon>
        <taxon>ecological metagenomes</taxon>
    </lineage>
</organism>
<dbReference type="CDD" id="cd00671">
    <property type="entry name" value="ArgRS_core"/>
    <property type="match status" value="1"/>
</dbReference>
<evidence type="ECO:0000256" key="8">
    <source>
        <dbReference type="ARBA" id="ARBA00022840"/>
    </source>
</evidence>
<dbReference type="AlphaFoldDB" id="A0A3B1D6T2"/>
<name>A0A3B1D6T2_9ZZZZ</name>
<dbReference type="EMBL" id="UOGH01000045">
    <property type="protein sequence ID" value="VAX27455.1"/>
    <property type="molecule type" value="Genomic_DNA"/>
</dbReference>
<dbReference type="InterPro" id="IPR001412">
    <property type="entry name" value="aa-tRNA-synth_I_CS"/>
</dbReference>
<dbReference type="InterPro" id="IPR036695">
    <property type="entry name" value="Arg-tRNA-synth_N_sf"/>
</dbReference>
<dbReference type="Pfam" id="PF00750">
    <property type="entry name" value="tRNA-synt_1d"/>
    <property type="match status" value="1"/>
</dbReference>
<evidence type="ECO:0000256" key="6">
    <source>
        <dbReference type="ARBA" id="ARBA00022598"/>
    </source>
</evidence>
<evidence type="ECO:0000256" key="10">
    <source>
        <dbReference type="ARBA" id="ARBA00023146"/>
    </source>
</evidence>
<dbReference type="HAMAP" id="MF_00123">
    <property type="entry name" value="Arg_tRNA_synth"/>
    <property type="match status" value="1"/>
</dbReference>
<dbReference type="InterPro" id="IPR014729">
    <property type="entry name" value="Rossmann-like_a/b/a_fold"/>
</dbReference>
<dbReference type="PANTHER" id="PTHR11956">
    <property type="entry name" value="ARGINYL-TRNA SYNTHETASE"/>
    <property type="match status" value="1"/>
</dbReference>
<keyword evidence="9" id="KW-0648">Protein biosynthesis</keyword>
<dbReference type="EC" id="6.1.1.19" evidence="4"/>
<comment type="similarity">
    <text evidence="2">Belongs to the class-I aminoacyl-tRNA synthetase family.</text>
</comment>
<keyword evidence="10 13" id="KW-0030">Aminoacyl-tRNA synthetase</keyword>
<dbReference type="Gene3D" id="3.30.1360.70">
    <property type="entry name" value="Arginyl tRNA synthetase N-terminal domain"/>
    <property type="match status" value="1"/>
</dbReference>
<dbReference type="SUPFAM" id="SSF52374">
    <property type="entry name" value="Nucleotidylyl transferase"/>
    <property type="match status" value="1"/>
</dbReference>
<dbReference type="FunFam" id="1.10.730.10:FF:000008">
    <property type="entry name" value="Arginine--tRNA ligase"/>
    <property type="match status" value="1"/>
</dbReference>
<dbReference type="Gene3D" id="1.10.730.10">
    <property type="entry name" value="Isoleucyl-tRNA Synthetase, Domain 1"/>
    <property type="match status" value="1"/>
</dbReference>
<evidence type="ECO:0000256" key="11">
    <source>
        <dbReference type="ARBA" id="ARBA00049339"/>
    </source>
</evidence>
<dbReference type="GO" id="GO:0006420">
    <property type="term" value="P:arginyl-tRNA aminoacylation"/>
    <property type="evidence" value="ECO:0007669"/>
    <property type="project" value="InterPro"/>
</dbReference>
<comment type="subcellular location">
    <subcellularLocation>
        <location evidence="1">Cytoplasm</location>
    </subcellularLocation>
</comment>
<reference evidence="13" key="1">
    <citation type="submission" date="2018-06" db="EMBL/GenBank/DDBJ databases">
        <authorList>
            <person name="Zhirakovskaya E."/>
        </authorList>
    </citation>
    <scope>NUCLEOTIDE SEQUENCE</scope>
</reference>
<feature type="domain" description="DALR anticodon binding" evidence="12">
    <location>
        <begin position="364"/>
        <end position="483"/>
    </location>
</feature>
<dbReference type="PRINTS" id="PR01038">
    <property type="entry name" value="TRNASYNTHARG"/>
</dbReference>
<dbReference type="NCBIfam" id="TIGR00456">
    <property type="entry name" value="argS"/>
    <property type="match status" value="1"/>
</dbReference>
<keyword evidence="8" id="KW-0067">ATP-binding</keyword>
<evidence type="ECO:0000313" key="13">
    <source>
        <dbReference type="EMBL" id="VAX27455.1"/>
    </source>
</evidence>
<dbReference type="GO" id="GO:0004814">
    <property type="term" value="F:arginine-tRNA ligase activity"/>
    <property type="evidence" value="ECO:0007669"/>
    <property type="project" value="UniProtKB-EC"/>
</dbReference>
<dbReference type="GO" id="GO:0005737">
    <property type="term" value="C:cytoplasm"/>
    <property type="evidence" value="ECO:0007669"/>
    <property type="project" value="UniProtKB-SubCell"/>
</dbReference>
<proteinExistence type="inferred from homology"/>
<comment type="catalytic activity">
    <reaction evidence="11">
        <text>tRNA(Arg) + L-arginine + ATP = L-arginyl-tRNA(Arg) + AMP + diphosphate</text>
        <dbReference type="Rhea" id="RHEA:20301"/>
        <dbReference type="Rhea" id="RHEA-COMP:9658"/>
        <dbReference type="Rhea" id="RHEA-COMP:9673"/>
        <dbReference type="ChEBI" id="CHEBI:30616"/>
        <dbReference type="ChEBI" id="CHEBI:32682"/>
        <dbReference type="ChEBI" id="CHEBI:33019"/>
        <dbReference type="ChEBI" id="CHEBI:78442"/>
        <dbReference type="ChEBI" id="CHEBI:78513"/>
        <dbReference type="ChEBI" id="CHEBI:456215"/>
        <dbReference type="EC" id="6.1.1.19"/>
    </reaction>
</comment>
<dbReference type="FunFam" id="3.40.50.620:FF:000062">
    <property type="entry name" value="Arginine--tRNA ligase"/>
    <property type="match status" value="1"/>
</dbReference>
<evidence type="ECO:0000256" key="7">
    <source>
        <dbReference type="ARBA" id="ARBA00022741"/>
    </source>
</evidence>
<gene>
    <name evidence="13" type="ORF">MNBD_NITROSPIRAE02-439</name>
</gene>
<evidence type="ECO:0000256" key="3">
    <source>
        <dbReference type="ARBA" id="ARBA00011245"/>
    </source>
</evidence>
<evidence type="ECO:0000256" key="4">
    <source>
        <dbReference type="ARBA" id="ARBA00012837"/>
    </source>
</evidence>
<dbReference type="SUPFAM" id="SSF47323">
    <property type="entry name" value="Anticodon-binding domain of a subclass of class I aminoacyl-tRNA synthetases"/>
    <property type="match status" value="1"/>
</dbReference>
<dbReference type="InterPro" id="IPR001278">
    <property type="entry name" value="Arg-tRNA-ligase"/>
</dbReference>
<evidence type="ECO:0000256" key="1">
    <source>
        <dbReference type="ARBA" id="ARBA00004496"/>
    </source>
</evidence>
<comment type="subunit">
    <text evidence="3">Monomer.</text>
</comment>
<dbReference type="SMART" id="SM00836">
    <property type="entry name" value="DALR_1"/>
    <property type="match status" value="1"/>
</dbReference>
<keyword evidence="6 13" id="KW-0436">Ligase</keyword>
<dbReference type="InterPro" id="IPR035684">
    <property type="entry name" value="ArgRS_core"/>
</dbReference>
<dbReference type="PANTHER" id="PTHR11956:SF5">
    <property type="entry name" value="ARGININE--TRNA LIGASE, CYTOPLASMIC"/>
    <property type="match status" value="1"/>
</dbReference>
<dbReference type="Gene3D" id="3.40.50.620">
    <property type="entry name" value="HUPs"/>
    <property type="match status" value="1"/>
</dbReference>
<accession>A0A3B1D6T2</accession>
<dbReference type="Pfam" id="PF05746">
    <property type="entry name" value="DALR_1"/>
    <property type="match status" value="1"/>
</dbReference>
<dbReference type="InterPro" id="IPR008909">
    <property type="entry name" value="DALR_anticod-bd"/>
</dbReference>
<evidence type="ECO:0000256" key="9">
    <source>
        <dbReference type="ARBA" id="ARBA00022917"/>
    </source>
</evidence>
<sequence length="483" mass="54934">MRAEVPFERVEVAGPGFINFTFKRQFLYGELQELLKNPSRYLQKDLGQGQKVQVEFVSANPTGPLHLGHGRGAAVGAALANLLARAGYDVEREFYVNDAGRQVRLLGESIFSRYKEILGVACPFPEEGYRGDYIRDLAADLVREVGERFKDSDFDDAGEHFIRFGVDRMLREMEADLRGFGVVFDRWQSEKALYDEGLVKKCLEELREKGKLYEEGGALWFRATEFGDDKDRVVIKSDGSHTYFASDIAYHWYKIQRGFDELINIWGADHHGYVPRIKAVIRALGYPEERLGVLLVQIVTLLRGGRPVQMSKRSGEFVTLREVTEEVGADTTKFIFLTRSHDSHLEFDIEVAKKESSENPVFYVQYAYARINSIFRKAEEEGIETGNAGDLNYLEEEAEIGLIKKILFYPLMFEGAVRTREPHRITFYLQELAGLFHPYYNTHRVLGVEPAALTLARLSLCDAVKTVLKEGLSILGVAVPERM</sequence>
<evidence type="ECO:0000256" key="5">
    <source>
        <dbReference type="ARBA" id="ARBA00022490"/>
    </source>
</evidence>
<evidence type="ECO:0000256" key="2">
    <source>
        <dbReference type="ARBA" id="ARBA00005594"/>
    </source>
</evidence>
<dbReference type="PROSITE" id="PS00178">
    <property type="entry name" value="AA_TRNA_LIGASE_I"/>
    <property type="match status" value="1"/>
</dbReference>
<protein>
    <recommendedName>
        <fullName evidence="4">arginine--tRNA ligase</fullName>
        <ecNumber evidence="4">6.1.1.19</ecNumber>
    </recommendedName>
</protein>
<keyword evidence="7" id="KW-0547">Nucleotide-binding</keyword>
<dbReference type="SUPFAM" id="SSF55190">
    <property type="entry name" value="Arginyl-tRNA synthetase (ArgRS), N-terminal 'additional' domain"/>
    <property type="match status" value="1"/>
</dbReference>
<keyword evidence="5" id="KW-0963">Cytoplasm</keyword>
<dbReference type="InterPro" id="IPR009080">
    <property type="entry name" value="tRNAsynth_Ia_anticodon-bd"/>
</dbReference>